<dbReference type="SUPFAM" id="SSF81271">
    <property type="entry name" value="TGS-like"/>
    <property type="match status" value="1"/>
</dbReference>
<dbReference type="Gene3D" id="3.10.20.30">
    <property type="match status" value="1"/>
</dbReference>
<comment type="caution">
    <text evidence="16">The sequence shown here is derived from an EMBL/GenBank/DDBJ whole genome shotgun (WGS) entry which is preliminary data.</text>
</comment>
<evidence type="ECO:0000256" key="9">
    <source>
        <dbReference type="ARBA" id="ARBA00022884"/>
    </source>
</evidence>
<keyword evidence="4 13" id="KW-0436">Ligase</keyword>
<feature type="region of interest" description="Catalytic" evidence="13">
    <location>
        <begin position="243"/>
        <end position="534"/>
    </location>
</feature>
<dbReference type="FunFam" id="3.30.930.10:FF:000002">
    <property type="entry name" value="Threonine--tRNA ligase"/>
    <property type="match status" value="1"/>
</dbReference>
<dbReference type="FunFam" id="3.10.20.30:FF:000005">
    <property type="entry name" value="Threonine--tRNA ligase"/>
    <property type="match status" value="1"/>
</dbReference>
<dbReference type="PANTHER" id="PTHR11451:SF44">
    <property type="entry name" value="THREONINE--TRNA LIGASE, CHLOROPLASTIC_MITOCHONDRIAL 2"/>
    <property type="match status" value="1"/>
</dbReference>
<dbReference type="Pfam" id="PF02824">
    <property type="entry name" value="TGS"/>
    <property type="match status" value="1"/>
</dbReference>
<comment type="cofactor">
    <cofactor evidence="13">
        <name>Zn(2+)</name>
        <dbReference type="ChEBI" id="CHEBI:29105"/>
    </cofactor>
    <text evidence="13">Binds 1 zinc ion per subunit.</text>
</comment>
<evidence type="ECO:0000259" key="15">
    <source>
        <dbReference type="PROSITE" id="PS51880"/>
    </source>
</evidence>
<dbReference type="PROSITE" id="PS51880">
    <property type="entry name" value="TGS"/>
    <property type="match status" value="1"/>
</dbReference>
<dbReference type="Pfam" id="PF00587">
    <property type="entry name" value="tRNA-synt_2b"/>
    <property type="match status" value="1"/>
</dbReference>
<evidence type="ECO:0000256" key="1">
    <source>
        <dbReference type="ARBA" id="ARBA00008226"/>
    </source>
</evidence>
<evidence type="ECO:0000313" key="17">
    <source>
        <dbReference type="Proteomes" id="UP000054363"/>
    </source>
</evidence>
<dbReference type="InterPro" id="IPR012947">
    <property type="entry name" value="tRNA_SAD"/>
</dbReference>
<keyword evidence="11 13" id="KW-0030">Aminoacyl-tRNA synthetase</keyword>
<dbReference type="InterPro" id="IPR045864">
    <property type="entry name" value="aa-tRNA-synth_II/BPL/LPL"/>
</dbReference>
<comment type="similarity">
    <text evidence="1 13">Belongs to the class-II aminoacyl-tRNA synthetase family.</text>
</comment>
<dbReference type="CDD" id="cd00860">
    <property type="entry name" value="ThrRS_anticodon"/>
    <property type="match status" value="1"/>
</dbReference>
<evidence type="ECO:0000256" key="11">
    <source>
        <dbReference type="ARBA" id="ARBA00023146"/>
    </source>
</evidence>
<evidence type="ECO:0000256" key="2">
    <source>
        <dbReference type="ARBA" id="ARBA00022490"/>
    </source>
</evidence>
<dbReference type="GO" id="GO:0004829">
    <property type="term" value="F:threonine-tRNA ligase activity"/>
    <property type="evidence" value="ECO:0007669"/>
    <property type="project" value="UniProtKB-UniRule"/>
</dbReference>
<name>A0A094LAU9_9GAMM</name>
<dbReference type="Gene3D" id="3.30.54.20">
    <property type="match status" value="1"/>
</dbReference>
<dbReference type="GO" id="GO:0000049">
    <property type="term" value="F:tRNA binding"/>
    <property type="evidence" value="ECO:0007669"/>
    <property type="project" value="UniProtKB-KW"/>
</dbReference>
<dbReference type="FunFam" id="3.30.980.10:FF:000005">
    <property type="entry name" value="Threonyl-tRNA synthetase, mitochondrial"/>
    <property type="match status" value="1"/>
</dbReference>
<dbReference type="InterPro" id="IPR047246">
    <property type="entry name" value="ThrRS_anticodon"/>
</dbReference>
<feature type="domain" description="Aminoacyl-transfer RNA synthetases class-II family profile" evidence="14">
    <location>
        <begin position="270"/>
        <end position="534"/>
    </location>
</feature>
<dbReference type="InterPro" id="IPR006195">
    <property type="entry name" value="aa-tRNA-synth_II"/>
</dbReference>
<evidence type="ECO:0000256" key="6">
    <source>
        <dbReference type="ARBA" id="ARBA00022741"/>
    </source>
</evidence>
<proteinExistence type="inferred from homology"/>
<feature type="binding site" evidence="13">
    <location>
        <position position="385"/>
    </location>
    <ligand>
        <name>Zn(2+)</name>
        <dbReference type="ChEBI" id="CHEBI:29105"/>
        <note>catalytic</note>
    </ligand>
</feature>
<dbReference type="InterPro" id="IPR036621">
    <property type="entry name" value="Anticodon-bd_dom_sf"/>
</dbReference>
<comment type="subunit">
    <text evidence="13">Homodimer.</text>
</comment>
<feature type="binding site" evidence="13">
    <location>
        <position position="334"/>
    </location>
    <ligand>
        <name>Zn(2+)</name>
        <dbReference type="ChEBI" id="CHEBI:29105"/>
        <note>catalytic</note>
    </ligand>
</feature>
<dbReference type="OrthoDB" id="9802304at2"/>
<evidence type="ECO:0000313" key="16">
    <source>
        <dbReference type="EMBL" id="KFZ31993.1"/>
    </source>
</evidence>
<keyword evidence="3 13" id="KW-0820">tRNA-binding</keyword>
<dbReference type="EMBL" id="JPER01000001">
    <property type="protein sequence ID" value="KFZ31993.1"/>
    <property type="molecule type" value="Genomic_DNA"/>
</dbReference>
<dbReference type="Pfam" id="PF07973">
    <property type="entry name" value="tRNA_SAD"/>
    <property type="match status" value="1"/>
</dbReference>
<dbReference type="InterPro" id="IPR033728">
    <property type="entry name" value="ThrRS_core"/>
</dbReference>
<dbReference type="PANTHER" id="PTHR11451">
    <property type="entry name" value="THREONINE-TRNA LIGASE"/>
    <property type="match status" value="1"/>
</dbReference>
<dbReference type="PROSITE" id="PS50862">
    <property type="entry name" value="AA_TRNA_LIGASE_II"/>
    <property type="match status" value="1"/>
</dbReference>
<dbReference type="Proteomes" id="UP000054363">
    <property type="component" value="Unassembled WGS sequence"/>
</dbReference>
<organism evidence="16 17">
    <name type="scientific">Pseudidiomarina salinarum</name>
    <dbReference type="NCBI Taxonomy" id="435908"/>
    <lineage>
        <taxon>Bacteria</taxon>
        <taxon>Pseudomonadati</taxon>
        <taxon>Pseudomonadota</taxon>
        <taxon>Gammaproteobacteria</taxon>
        <taxon>Alteromonadales</taxon>
        <taxon>Idiomarinaceae</taxon>
        <taxon>Pseudidiomarina</taxon>
    </lineage>
</organism>
<comment type="catalytic activity">
    <reaction evidence="12 13">
        <text>tRNA(Thr) + L-threonine + ATP = L-threonyl-tRNA(Thr) + AMP + diphosphate + H(+)</text>
        <dbReference type="Rhea" id="RHEA:24624"/>
        <dbReference type="Rhea" id="RHEA-COMP:9670"/>
        <dbReference type="Rhea" id="RHEA-COMP:9704"/>
        <dbReference type="ChEBI" id="CHEBI:15378"/>
        <dbReference type="ChEBI" id="CHEBI:30616"/>
        <dbReference type="ChEBI" id="CHEBI:33019"/>
        <dbReference type="ChEBI" id="CHEBI:57926"/>
        <dbReference type="ChEBI" id="CHEBI:78442"/>
        <dbReference type="ChEBI" id="CHEBI:78534"/>
        <dbReference type="ChEBI" id="CHEBI:456215"/>
        <dbReference type="EC" id="6.1.1.3"/>
    </reaction>
</comment>
<dbReference type="SUPFAM" id="SSF52954">
    <property type="entry name" value="Class II aaRS ABD-related"/>
    <property type="match status" value="1"/>
</dbReference>
<protein>
    <recommendedName>
        <fullName evidence="13">Threonine--tRNA ligase</fullName>
        <ecNumber evidence="13">6.1.1.3</ecNumber>
    </recommendedName>
    <alternativeName>
        <fullName evidence="13">Threonyl-tRNA synthetase</fullName>
        <shortName evidence="13">ThrRS</shortName>
    </alternativeName>
</protein>
<dbReference type="SUPFAM" id="SSF55681">
    <property type="entry name" value="Class II aaRS and biotin synthetases"/>
    <property type="match status" value="1"/>
</dbReference>
<keyword evidence="5 13" id="KW-0479">Metal-binding</keyword>
<keyword evidence="2 13" id="KW-0963">Cytoplasm</keyword>
<keyword evidence="6 13" id="KW-0547">Nucleotide-binding</keyword>
<dbReference type="CDD" id="cd01667">
    <property type="entry name" value="TGS_ThrRS"/>
    <property type="match status" value="1"/>
</dbReference>
<dbReference type="Gene3D" id="3.30.980.10">
    <property type="entry name" value="Threonyl-trna Synthetase, Chain A, domain 2"/>
    <property type="match status" value="1"/>
</dbReference>
<comment type="subcellular location">
    <subcellularLocation>
        <location evidence="13">Cytoplasm</location>
    </subcellularLocation>
</comment>
<dbReference type="RefSeq" id="WP_034774628.1">
    <property type="nucleotide sequence ID" value="NZ_JPER01000001.1"/>
</dbReference>
<dbReference type="eggNOG" id="COG0441">
    <property type="taxonomic scope" value="Bacteria"/>
</dbReference>
<keyword evidence="7 13" id="KW-0862">Zinc</keyword>
<dbReference type="AlphaFoldDB" id="A0A094LAU9"/>
<evidence type="ECO:0000256" key="12">
    <source>
        <dbReference type="ARBA" id="ARBA00049515"/>
    </source>
</evidence>
<dbReference type="InterPro" id="IPR004154">
    <property type="entry name" value="Anticodon-bd"/>
</dbReference>
<evidence type="ECO:0000259" key="14">
    <source>
        <dbReference type="PROSITE" id="PS50862"/>
    </source>
</evidence>
<dbReference type="SMART" id="SM00863">
    <property type="entry name" value="tRNA_SAD"/>
    <property type="match status" value="1"/>
</dbReference>
<dbReference type="GO" id="GO:0046872">
    <property type="term" value="F:metal ion binding"/>
    <property type="evidence" value="ECO:0007669"/>
    <property type="project" value="UniProtKB-KW"/>
</dbReference>
<gene>
    <name evidence="13 16" type="primary">thrS</name>
    <name evidence="16" type="ORF">IDSA_04765</name>
</gene>
<dbReference type="Gene3D" id="3.30.930.10">
    <property type="entry name" value="Bira Bifunctional Protein, Domain 2"/>
    <property type="match status" value="1"/>
</dbReference>
<evidence type="ECO:0000256" key="3">
    <source>
        <dbReference type="ARBA" id="ARBA00022555"/>
    </source>
</evidence>
<dbReference type="GO" id="GO:0006435">
    <property type="term" value="P:threonyl-tRNA aminoacylation"/>
    <property type="evidence" value="ECO:0007669"/>
    <property type="project" value="UniProtKB-UniRule"/>
</dbReference>
<keyword evidence="9 13" id="KW-0694">RNA-binding</keyword>
<reference evidence="16 17" key="1">
    <citation type="submission" date="2014-06" db="EMBL/GenBank/DDBJ databases">
        <title>The draft genome sequence of Idiomarina salinarum ISL-52.</title>
        <authorList>
            <person name="Du J."/>
            <person name="Shao Z."/>
        </authorList>
    </citation>
    <scope>NUCLEOTIDE SEQUENCE [LARGE SCALE GENOMIC DNA]</scope>
    <source>
        <strain evidence="16 17">ISL-52</strain>
    </source>
</reference>
<keyword evidence="10 13" id="KW-0648">Protein biosynthesis</keyword>
<dbReference type="Pfam" id="PF03129">
    <property type="entry name" value="HGTP_anticodon"/>
    <property type="match status" value="1"/>
</dbReference>
<dbReference type="Gene3D" id="3.40.50.800">
    <property type="entry name" value="Anticodon-binding domain"/>
    <property type="match status" value="1"/>
</dbReference>
<dbReference type="FunFam" id="3.40.50.800:FF:000001">
    <property type="entry name" value="Threonine--tRNA ligase"/>
    <property type="match status" value="1"/>
</dbReference>
<evidence type="ECO:0000256" key="4">
    <source>
        <dbReference type="ARBA" id="ARBA00022598"/>
    </source>
</evidence>
<dbReference type="EC" id="6.1.1.3" evidence="13"/>
<evidence type="ECO:0000256" key="8">
    <source>
        <dbReference type="ARBA" id="ARBA00022840"/>
    </source>
</evidence>
<evidence type="ECO:0000256" key="13">
    <source>
        <dbReference type="HAMAP-Rule" id="MF_00184"/>
    </source>
</evidence>
<accession>A0A094LAU9</accession>
<dbReference type="InterPro" id="IPR002320">
    <property type="entry name" value="Thr-tRNA-ligase_IIa"/>
</dbReference>
<dbReference type="HAMAP" id="MF_00184">
    <property type="entry name" value="Thr_tRNA_synth"/>
    <property type="match status" value="1"/>
</dbReference>
<sequence length="638" mass="73381">MPVVTLPDGSQREFDKPVSVLEVAQDIGPGLAKATVAGRIDGELVDACELITEDATVQIITPKDDDGVHIIRHSCAHLLGHALKQLYPEAKMAIGPVIDNGFYYDVDLDRPITQDDLAALEERMLKLAKTEYEVVRHKVSWQEARETFVERHEPYKVEILDDDISQDARPGLYHHEEYIDMCRGPHVPNMRFCQHFKVMKVAGAYWRGDSDNKMLQRIYGTAWADKKQLKAYLQRLEEAEKRDHRKIGKTQDLFHWQEEAPGMVFWHHNGWAIFLELERFIREKLREYRYQEVKGPLMMDRVLWERSGHWEKFSDLMFTTASENREYAIKPMNCPGHVQIFNQGLKSYRDLPLRMAEFGSCHRNEPSGALHGLMRVRGFTQDDAHIFCTEDQVQAEVSGCIKMVYETYKTFGFDEIVVKLSTRPEKRLGTDATWDHAEQALAEALKNNGIDFEYLPGEGAFYGPKIEFTLHDCLGRAWQCGTVQLDFALPERLGATYVGEDNDRHTPVMIHRAILGSLERFMGILIEEYAGYFPLWLAPTQVVVMNITDNQADYVKNTVKELNKLGFRATADLRNEKIGFKIREHTLKRVPYLLVVGDKEVENESVAVRTRRGEDQGVKGLQQFMAELNDEVNSRKIS</sequence>
<dbReference type="InterPro" id="IPR012676">
    <property type="entry name" value="TGS-like"/>
</dbReference>
<dbReference type="CDD" id="cd00771">
    <property type="entry name" value="ThrRS_core"/>
    <property type="match status" value="1"/>
</dbReference>
<keyword evidence="17" id="KW-1185">Reference proteome</keyword>
<evidence type="ECO:0000256" key="7">
    <source>
        <dbReference type="ARBA" id="ARBA00022833"/>
    </source>
</evidence>
<dbReference type="InterPro" id="IPR002314">
    <property type="entry name" value="aa-tRNA-synt_IIb"/>
</dbReference>
<dbReference type="GO" id="GO:0005524">
    <property type="term" value="F:ATP binding"/>
    <property type="evidence" value="ECO:0007669"/>
    <property type="project" value="UniProtKB-UniRule"/>
</dbReference>
<dbReference type="STRING" id="435908.IDSA_04765"/>
<evidence type="ECO:0000256" key="5">
    <source>
        <dbReference type="ARBA" id="ARBA00022723"/>
    </source>
</evidence>
<dbReference type="SUPFAM" id="SSF55186">
    <property type="entry name" value="ThrRS/AlaRS common domain"/>
    <property type="match status" value="1"/>
</dbReference>
<keyword evidence="8 13" id="KW-0067">ATP-binding</keyword>
<dbReference type="InterPro" id="IPR018163">
    <property type="entry name" value="Thr/Ala-tRNA-synth_IIc_edit"/>
</dbReference>
<dbReference type="FunFam" id="3.30.54.20:FF:000002">
    <property type="entry name" value="Threonine--tRNA ligase"/>
    <property type="match status" value="1"/>
</dbReference>
<dbReference type="GO" id="GO:0005829">
    <property type="term" value="C:cytosol"/>
    <property type="evidence" value="ECO:0007669"/>
    <property type="project" value="TreeGrafter"/>
</dbReference>
<evidence type="ECO:0000256" key="10">
    <source>
        <dbReference type="ARBA" id="ARBA00022917"/>
    </source>
</evidence>
<dbReference type="PRINTS" id="PR01047">
    <property type="entry name" value="TRNASYNTHTHR"/>
</dbReference>
<feature type="binding site" evidence="13">
    <location>
        <position position="511"/>
    </location>
    <ligand>
        <name>Zn(2+)</name>
        <dbReference type="ChEBI" id="CHEBI:29105"/>
        <note>catalytic</note>
    </ligand>
</feature>
<dbReference type="InterPro" id="IPR012675">
    <property type="entry name" value="Beta-grasp_dom_sf"/>
</dbReference>
<feature type="domain" description="TGS" evidence="15">
    <location>
        <begin position="1"/>
        <end position="61"/>
    </location>
</feature>
<dbReference type="InterPro" id="IPR004095">
    <property type="entry name" value="TGS"/>
</dbReference>
<dbReference type="NCBIfam" id="TIGR00418">
    <property type="entry name" value="thrS"/>
    <property type="match status" value="1"/>
</dbReference>